<keyword evidence="1" id="KW-0812">Transmembrane</keyword>
<keyword evidence="1" id="KW-1133">Transmembrane helix</keyword>
<dbReference type="Proteomes" id="UP000638981">
    <property type="component" value="Unassembled WGS sequence"/>
</dbReference>
<gene>
    <name evidence="2" type="ORF">GCM10007315_18800</name>
</gene>
<reference evidence="2" key="2">
    <citation type="submission" date="2020-09" db="EMBL/GenBank/DDBJ databases">
        <authorList>
            <person name="Sun Q."/>
            <person name="Kim S."/>
        </authorList>
    </citation>
    <scope>NUCLEOTIDE SEQUENCE</scope>
    <source>
        <strain evidence="2">KCTC 23310</strain>
    </source>
</reference>
<organism evidence="2 3">
    <name type="scientific">Neogemmobacter tilapiae</name>
    <dbReference type="NCBI Taxonomy" id="875041"/>
    <lineage>
        <taxon>Bacteria</taxon>
        <taxon>Pseudomonadati</taxon>
        <taxon>Pseudomonadota</taxon>
        <taxon>Alphaproteobacteria</taxon>
        <taxon>Rhodobacterales</taxon>
        <taxon>Paracoccaceae</taxon>
        <taxon>Neogemmobacter</taxon>
    </lineage>
</organism>
<protein>
    <submittedName>
        <fullName evidence="2">Uncharacterized protein</fullName>
    </submittedName>
</protein>
<evidence type="ECO:0000313" key="2">
    <source>
        <dbReference type="EMBL" id="GHC55845.1"/>
    </source>
</evidence>
<keyword evidence="3" id="KW-1185">Reference proteome</keyword>
<proteinExistence type="predicted"/>
<evidence type="ECO:0000256" key="1">
    <source>
        <dbReference type="SAM" id="Phobius"/>
    </source>
</evidence>
<reference evidence="2" key="1">
    <citation type="journal article" date="2014" name="Int. J. Syst. Evol. Microbiol.">
        <title>Complete genome sequence of Corynebacterium casei LMG S-19264T (=DSM 44701T), isolated from a smear-ripened cheese.</title>
        <authorList>
            <consortium name="US DOE Joint Genome Institute (JGI-PGF)"/>
            <person name="Walter F."/>
            <person name="Albersmeier A."/>
            <person name="Kalinowski J."/>
            <person name="Ruckert C."/>
        </authorList>
    </citation>
    <scope>NUCLEOTIDE SEQUENCE</scope>
    <source>
        <strain evidence="2">KCTC 23310</strain>
    </source>
</reference>
<evidence type="ECO:0000313" key="3">
    <source>
        <dbReference type="Proteomes" id="UP000638981"/>
    </source>
</evidence>
<name>A0A918WLA0_9RHOB</name>
<feature type="transmembrane region" description="Helical" evidence="1">
    <location>
        <begin position="35"/>
        <end position="57"/>
    </location>
</feature>
<accession>A0A918WLA0</accession>
<dbReference type="AlphaFoldDB" id="A0A918WLA0"/>
<keyword evidence="1" id="KW-0472">Membrane</keyword>
<sequence>MIFGLPFLIIGVAIFFFGLHRLTQAATVSDAGLAVFFTAFGLPFGGLGGFLVFGPILTARTDARHLRYALTDRAAYIWRAWPVEKLEVYPILPQTALELEKGKGADTVWLHARVERDSEGNLATVHIGFRNIAEGERVFRLIREIQTGEAE</sequence>
<dbReference type="EMBL" id="BMYJ01000005">
    <property type="protein sequence ID" value="GHC55845.1"/>
    <property type="molecule type" value="Genomic_DNA"/>
</dbReference>
<comment type="caution">
    <text evidence="2">The sequence shown here is derived from an EMBL/GenBank/DDBJ whole genome shotgun (WGS) entry which is preliminary data.</text>
</comment>